<reference evidence="1" key="1">
    <citation type="submission" date="2022-03" db="EMBL/GenBank/DDBJ databases">
        <title>Genomic Encyclopedia of Type Strains, Phase III (KMG-III): the genomes of soil and plant-associated and newly described type strains.</title>
        <authorList>
            <person name="Whitman W."/>
        </authorList>
    </citation>
    <scope>NUCLEOTIDE SEQUENCE</scope>
    <source>
        <strain evidence="1">ANL 6-2</strain>
    </source>
</reference>
<comment type="caution">
    <text evidence="1">The sequence shown here is derived from an EMBL/GenBank/DDBJ whole genome shotgun (WGS) entry which is preliminary data.</text>
</comment>
<evidence type="ECO:0000313" key="2">
    <source>
        <dbReference type="Proteomes" id="UP001205843"/>
    </source>
</evidence>
<gene>
    <name evidence="1" type="ORF">J2T57_001585</name>
</gene>
<dbReference type="EMBL" id="JALJXV010000003">
    <property type="protein sequence ID" value="MCP1674483.1"/>
    <property type="molecule type" value="Genomic_DNA"/>
</dbReference>
<dbReference type="AlphaFoldDB" id="A0AAE3G3G8"/>
<dbReference type="Proteomes" id="UP001205843">
    <property type="component" value="Unassembled WGS sequence"/>
</dbReference>
<evidence type="ECO:0000313" key="1">
    <source>
        <dbReference type="EMBL" id="MCP1674483.1"/>
    </source>
</evidence>
<name>A0AAE3G3G8_9GAMM</name>
<accession>A0AAE3G3G8</accession>
<organism evidence="1 2">
    <name type="scientific">Natronocella acetinitrilica</name>
    <dbReference type="NCBI Taxonomy" id="414046"/>
    <lineage>
        <taxon>Bacteria</taxon>
        <taxon>Pseudomonadati</taxon>
        <taxon>Pseudomonadota</taxon>
        <taxon>Gammaproteobacteria</taxon>
        <taxon>Chromatiales</taxon>
        <taxon>Ectothiorhodospiraceae</taxon>
        <taxon>Natronocella</taxon>
    </lineage>
</organism>
<sequence length="180" mass="19266">MAEIMLEPTAIAAWQRLVQGAARRCALSLDETCEAHLVFTLARGLRDAPMTGQAMALPYLAAMQVTGGERRVQLEMVGDGCLVIAGLFPGIARRRRLRATYYIDLGRSAYQEAAVGAREGQAALLSHLVAEFPRMVSVLGAVRECLPGGLWERAARAIGEDAGSLPLDAGLATARGQRPH</sequence>
<protein>
    <submittedName>
        <fullName evidence="1">Uncharacterized protein</fullName>
    </submittedName>
</protein>
<dbReference type="RefSeq" id="WP_253476505.1">
    <property type="nucleotide sequence ID" value="NZ_JALJXV010000003.1"/>
</dbReference>
<proteinExistence type="predicted"/>
<keyword evidence="2" id="KW-1185">Reference proteome</keyword>